<feature type="coiled-coil region" evidence="1">
    <location>
        <begin position="489"/>
        <end position="534"/>
    </location>
</feature>
<evidence type="ECO:0000256" key="2">
    <source>
        <dbReference type="SAM" id="MobiDB-lite"/>
    </source>
</evidence>
<accession>A0A9J6CZS2</accession>
<dbReference type="Proteomes" id="UP000821866">
    <property type="component" value="Unassembled WGS sequence"/>
</dbReference>
<evidence type="ECO:0000313" key="3">
    <source>
        <dbReference type="EMBL" id="KAH7964099.1"/>
    </source>
</evidence>
<protein>
    <submittedName>
        <fullName evidence="3">Uncharacterized protein</fullName>
    </submittedName>
</protein>
<feature type="compositionally biased region" description="Polar residues" evidence="2">
    <location>
        <begin position="456"/>
        <end position="472"/>
    </location>
</feature>
<reference evidence="3" key="2">
    <citation type="submission" date="2021-09" db="EMBL/GenBank/DDBJ databases">
        <authorList>
            <person name="Jia N."/>
            <person name="Wang J."/>
            <person name="Shi W."/>
            <person name="Du L."/>
            <person name="Sun Y."/>
            <person name="Zhan W."/>
            <person name="Jiang J."/>
            <person name="Wang Q."/>
            <person name="Zhang B."/>
            <person name="Ji P."/>
            <person name="Sakyi L.B."/>
            <person name="Cui X."/>
            <person name="Yuan T."/>
            <person name="Jiang B."/>
            <person name="Yang W."/>
            <person name="Lam T.T.-Y."/>
            <person name="Chang Q."/>
            <person name="Ding S."/>
            <person name="Wang X."/>
            <person name="Zhu J."/>
            <person name="Ruan X."/>
            <person name="Zhao L."/>
            <person name="Wei J."/>
            <person name="Que T."/>
            <person name="Du C."/>
            <person name="Cheng J."/>
            <person name="Dai P."/>
            <person name="Han X."/>
            <person name="Huang E."/>
            <person name="Gao Y."/>
            <person name="Liu J."/>
            <person name="Shao H."/>
            <person name="Ye R."/>
            <person name="Li L."/>
            <person name="Wei W."/>
            <person name="Wang X."/>
            <person name="Wang C."/>
            <person name="Huo Q."/>
            <person name="Li W."/>
            <person name="Guo W."/>
            <person name="Chen H."/>
            <person name="Chen S."/>
            <person name="Zhou L."/>
            <person name="Zhou L."/>
            <person name="Ni X."/>
            <person name="Tian J."/>
            <person name="Zhou Y."/>
            <person name="Sheng Y."/>
            <person name="Liu T."/>
            <person name="Pan Y."/>
            <person name="Xia L."/>
            <person name="Li J."/>
            <person name="Zhao F."/>
            <person name="Cao W."/>
        </authorList>
    </citation>
    <scope>NUCLEOTIDE SEQUENCE</scope>
    <source>
        <strain evidence="3">Rmic-2018</strain>
        <tissue evidence="3">Larvae</tissue>
    </source>
</reference>
<feature type="region of interest" description="Disordered" evidence="2">
    <location>
        <begin position="640"/>
        <end position="668"/>
    </location>
</feature>
<feature type="compositionally biased region" description="Basic residues" evidence="2">
    <location>
        <begin position="65"/>
        <end position="75"/>
    </location>
</feature>
<dbReference type="VEuPathDB" id="VectorBase:LOC119186666"/>
<gene>
    <name evidence="3" type="ORF">HPB51_027663</name>
</gene>
<feature type="compositionally biased region" description="Polar residues" evidence="2">
    <location>
        <begin position="13"/>
        <end position="29"/>
    </location>
</feature>
<evidence type="ECO:0000256" key="1">
    <source>
        <dbReference type="SAM" id="Coils"/>
    </source>
</evidence>
<keyword evidence="4" id="KW-1185">Reference proteome</keyword>
<feature type="compositionally biased region" description="Polar residues" evidence="2">
    <location>
        <begin position="659"/>
        <end position="668"/>
    </location>
</feature>
<feature type="compositionally biased region" description="Basic and acidic residues" evidence="2">
    <location>
        <begin position="99"/>
        <end position="108"/>
    </location>
</feature>
<keyword evidence="1" id="KW-0175">Coiled coil</keyword>
<evidence type="ECO:0000313" key="4">
    <source>
        <dbReference type="Proteomes" id="UP000821866"/>
    </source>
</evidence>
<comment type="caution">
    <text evidence="3">The sequence shown here is derived from an EMBL/GenBank/DDBJ whole genome shotgun (WGS) entry which is preliminary data.</text>
</comment>
<name>A0A9J6CZS2_RHIMP</name>
<feature type="region of interest" description="Disordered" evidence="2">
    <location>
        <begin position="561"/>
        <end position="581"/>
    </location>
</feature>
<feature type="compositionally biased region" description="Polar residues" evidence="2">
    <location>
        <begin position="433"/>
        <end position="444"/>
    </location>
</feature>
<feature type="compositionally biased region" description="Basic and acidic residues" evidence="2">
    <location>
        <begin position="76"/>
        <end position="92"/>
    </location>
</feature>
<proteinExistence type="predicted"/>
<reference evidence="3" key="1">
    <citation type="journal article" date="2020" name="Cell">
        <title>Large-Scale Comparative Analyses of Tick Genomes Elucidate Their Genetic Diversity and Vector Capacities.</title>
        <authorList>
            <consortium name="Tick Genome and Microbiome Consortium (TIGMIC)"/>
            <person name="Jia N."/>
            <person name="Wang J."/>
            <person name="Shi W."/>
            <person name="Du L."/>
            <person name="Sun Y."/>
            <person name="Zhan W."/>
            <person name="Jiang J.F."/>
            <person name="Wang Q."/>
            <person name="Zhang B."/>
            <person name="Ji P."/>
            <person name="Bell-Sakyi L."/>
            <person name="Cui X.M."/>
            <person name="Yuan T.T."/>
            <person name="Jiang B.G."/>
            <person name="Yang W.F."/>
            <person name="Lam T.T."/>
            <person name="Chang Q.C."/>
            <person name="Ding S.J."/>
            <person name="Wang X.J."/>
            <person name="Zhu J.G."/>
            <person name="Ruan X.D."/>
            <person name="Zhao L."/>
            <person name="Wei J.T."/>
            <person name="Ye R.Z."/>
            <person name="Que T.C."/>
            <person name="Du C.H."/>
            <person name="Zhou Y.H."/>
            <person name="Cheng J.X."/>
            <person name="Dai P.F."/>
            <person name="Guo W.B."/>
            <person name="Han X.H."/>
            <person name="Huang E.J."/>
            <person name="Li L.F."/>
            <person name="Wei W."/>
            <person name="Gao Y.C."/>
            <person name="Liu J.Z."/>
            <person name="Shao H.Z."/>
            <person name="Wang X."/>
            <person name="Wang C.C."/>
            <person name="Yang T.C."/>
            <person name="Huo Q.B."/>
            <person name="Li W."/>
            <person name="Chen H.Y."/>
            <person name="Chen S.E."/>
            <person name="Zhou L.G."/>
            <person name="Ni X.B."/>
            <person name="Tian J.H."/>
            <person name="Sheng Y."/>
            <person name="Liu T."/>
            <person name="Pan Y.S."/>
            <person name="Xia L.Y."/>
            <person name="Li J."/>
            <person name="Zhao F."/>
            <person name="Cao W.C."/>
        </authorList>
    </citation>
    <scope>NUCLEOTIDE SEQUENCE</scope>
    <source>
        <strain evidence="3">Rmic-2018</strain>
    </source>
</reference>
<organism evidence="3 4">
    <name type="scientific">Rhipicephalus microplus</name>
    <name type="common">Cattle tick</name>
    <name type="synonym">Boophilus microplus</name>
    <dbReference type="NCBI Taxonomy" id="6941"/>
    <lineage>
        <taxon>Eukaryota</taxon>
        <taxon>Metazoa</taxon>
        <taxon>Ecdysozoa</taxon>
        <taxon>Arthropoda</taxon>
        <taxon>Chelicerata</taxon>
        <taxon>Arachnida</taxon>
        <taxon>Acari</taxon>
        <taxon>Parasitiformes</taxon>
        <taxon>Ixodida</taxon>
        <taxon>Ixodoidea</taxon>
        <taxon>Ixodidae</taxon>
        <taxon>Rhipicephalinae</taxon>
        <taxon>Rhipicephalus</taxon>
        <taxon>Boophilus</taxon>
    </lineage>
</organism>
<sequence>MDVDENPPGASLVSENQPSDANSVSSNEEPSNDARAPSAASLDNKNDDDAGLALTWTEDGWHTVLSRRRKKNLKKSQKEPEKRLEKKNEKSAGHPLADAARDSQVKRDFQRRKRRGPTPLPKEDIKVILRPHKGLTVKNLFGSELSVAVIEACRNSFGGESFLLRVHPGSNIILLSTPHEQVAGRLREINQLKIRGRIHPFNAYVADPEDVLRGIVHGLPPGTTQADLMANLRIRTQGVKIERARMLGSSKSAIITFTGDVLPRCVYFMGAEAICYPYKPTVQVCKICRSTGHRTDVCPTPNANVCYKCGTCDPTQEHECALNCAICGEEHATGDKSCKKKLKNVAPRKSRVETPRRQTECTYAEKDFPSFEQHQQKPRRWFSSDREEATLQTRQASRSSSRSRSRSRSSSKTPQQRNISKPAEAPGKPNLKKTPSSSLETSSAHARKEEAVAATTGLSTQDVQNNQPNKVSWASPVPPNVPATDSPQYRKILEENKRLTQEIKQLKNQMTAERKEYKMAISSMEIKLENAIKKIQNPGSIGNPTVGNKEARERLAHMKDSAETSAETIDEDSFANQSESSELVKRVQTQVQANRESIATLHKLLSDFMAEMKTFVVEELKIQRQYVNDAVGGLQRALNKRSMSAPGIDKPSKAGRDSMGTTMQHGQK</sequence>
<dbReference type="VEuPathDB" id="VectorBase:LOC119179165"/>
<feature type="region of interest" description="Disordered" evidence="2">
    <location>
        <begin position="363"/>
        <end position="487"/>
    </location>
</feature>
<feature type="region of interest" description="Disordered" evidence="2">
    <location>
        <begin position="1"/>
        <end position="123"/>
    </location>
</feature>
<dbReference type="AlphaFoldDB" id="A0A9J6CZS2"/>
<dbReference type="EMBL" id="JABSTU010004251">
    <property type="protein sequence ID" value="KAH7964099.1"/>
    <property type="molecule type" value="Genomic_DNA"/>
</dbReference>